<evidence type="ECO:0000313" key="3">
    <source>
        <dbReference type="Proteomes" id="UP000233556"/>
    </source>
</evidence>
<dbReference type="OrthoDB" id="416454at2759"/>
<dbReference type="CDD" id="cd01650">
    <property type="entry name" value="RT_nLTR_like"/>
    <property type="match status" value="1"/>
</dbReference>
<evidence type="ECO:0000313" key="2">
    <source>
        <dbReference type="EMBL" id="PKU44832.1"/>
    </source>
</evidence>
<evidence type="ECO:0000259" key="1">
    <source>
        <dbReference type="PROSITE" id="PS50878"/>
    </source>
</evidence>
<accession>A0A2I0UFK5</accession>
<sequence length="373" mass="42305">MKENDGQLLKEEGDLVAHDMKKVEVLNAFFNQFFHVRPATPRVFSLDGDQKNPPIIQKEQVNGLLLHLDTHKSMGLDGIHPRVLRELAGELTKPLSIIYQQSWSTGEVPDDWRVANMTPIYKKGRKDDPGNYRPVSLTSVPGKIMERIILSELSQQVQGRQGIRASQHGFMKGRSCLTNLISFCDHVTCLLDGGKAVDVAYLDFGKVFDTVPHSVLLEKLANHDIDKCILHWVKNWLDSHAQRVVINEAKSHWQPVTSGVPQDSVLGPVFLNISIDDLDEGVECTFSKFSDNTKLGGSVDLLEGRKALQRDLDRLDQWVKANCMRFNKAKYRVLHFHHNNPRQRYRLGAEWLESCPAEKDLGVLVDSRLNMNQ</sequence>
<dbReference type="Pfam" id="PF00078">
    <property type="entry name" value="RVT_1"/>
    <property type="match status" value="1"/>
</dbReference>
<gene>
    <name evidence="2" type="ORF">llap_4856</name>
</gene>
<dbReference type="EMBL" id="KZ505800">
    <property type="protein sequence ID" value="PKU44832.1"/>
    <property type="molecule type" value="Genomic_DNA"/>
</dbReference>
<dbReference type="PANTHER" id="PTHR33332">
    <property type="entry name" value="REVERSE TRANSCRIPTASE DOMAIN-CONTAINING PROTEIN"/>
    <property type="match status" value="1"/>
</dbReference>
<reference evidence="3" key="1">
    <citation type="submission" date="2017-11" db="EMBL/GenBank/DDBJ databases">
        <authorList>
            <person name="Lima N.C."/>
            <person name="Parody-Merino A.M."/>
            <person name="Battley P.F."/>
            <person name="Fidler A.E."/>
            <person name="Prosdocimi F."/>
        </authorList>
    </citation>
    <scope>NUCLEOTIDE SEQUENCE [LARGE SCALE GENOMIC DNA]</scope>
</reference>
<feature type="domain" description="Reverse transcriptase" evidence="1">
    <location>
        <begin position="101"/>
        <end position="365"/>
    </location>
</feature>
<dbReference type="InterPro" id="IPR000477">
    <property type="entry name" value="RT_dom"/>
</dbReference>
<dbReference type="PROSITE" id="PS50878">
    <property type="entry name" value="RT_POL"/>
    <property type="match status" value="1"/>
</dbReference>
<reference evidence="3" key="2">
    <citation type="submission" date="2017-12" db="EMBL/GenBank/DDBJ databases">
        <title>Genome sequence of the Bar-tailed Godwit (Limosa lapponica baueri).</title>
        <authorList>
            <person name="Lima N.C.B."/>
            <person name="Parody-Merino A.M."/>
            <person name="Battley P.F."/>
            <person name="Fidler A.E."/>
            <person name="Prosdocimi F."/>
        </authorList>
    </citation>
    <scope>NUCLEOTIDE SEQUENCE [LARGE SCALE GENOMIC DNA]</scope>
</reference>
<keyword evidence="2" id="KW-0695">RNA-directed DNA polymerase</keyword>
<dbReference type="GO" id="GO:0003964">
    <property type="term" value="F:RNA-directed DNA polymerase activity"/>
    <property type="evidence" value="ECO:0007669"/>
    <property type="project" value="UniProtKB-KW"/>
</dbReference>
<dbReference type="SUPFAM" id="SSF56672">
    <property type="entry name" value="DNA/RNA polymerases"/>
    <property type="match status" value="1"/>
</dbReference>
<name>A0A2I0UFK5_LIMLA</name>
<proteinExistence type="predicted"/>
<organism evidence="2 3">
    <name type="scientific">Limosa lapponica baueri</name>
    <dbReference type="NCBI Taxonomy" id="1758121"/>
    <lineage>
        <taxon>Eukaryota</taxon>
        <taxon>Metazoa</taxon>
        <taxon>Chordata</taxon>
        <taxon>Craniata</taxon>
        <taxon>Vertebrata</taxon>
        <taxon>Euteleostomi</taxon>
        <taxon>Archelosauria</taxon>
        <taxon>Archosauria</taxon>
        <taxon>Dinosauria</taxon>
        <taxon>Saurischia</taxon>
        <taxon>Theropoda</taxon>
        <taxon>Coelurosauria</taxon>
        <taxon>Aves</taxon>
        <taxon>Neognathae</taxon>
        <taxon>Neoaves</taxon>
        <taxon>Charadriiformes</taxon>
        <taxon>Scolopacidae</taxon>
        <taxon>Limosa</taxon>
    </lineage>
</organism>
<protein>
    <submittedName>
        <fullName evidence="2">Rna-directed dna polymerase from mobile element jockey-like</fullName>
    </submittedName>
</protein>
<keyword evidence="3" id="KW-1185">Reference proteome</keyword>
<keyword evidence="2" id="KW-0548">Nucleotidyltransferase</keyword>
<keyword evidence="2" id="KW-0808">Transferase</keyword>
<dbReference type="InterPro" id="IPR043502">
    <property type="entry name" value="DNA/RNA_pol_sf"/>
</dbReference>
<dbReference type="Proteomes" id="UP000233556">
    <property type="component" value="Unassembled WGS sequence"/>
</dbReference>
<dbReference type="AlphaFoldDB" id="A0A2I0UFK5"/>